<sequence>MNDARVYLIHYEEKLRRKRQRASVRELSKAMEMPEEEFLENFKIGKDMVHYLCEELEEDLAPCTADGLPVLIKVLASLKVLINGHYQRGIGKNQNLSLGQTTVSKFLNQFVGAVNRKYPMQSIEIEDNEINAITENNSVSNMRMLELANTKRDEIVSTYFS</sequence>
<proteinExistence type="predicted"/>
<dbReference type="Proteomes" id="UP001153714">
    <property type="component" value="Chromosome 5"/>
</dbReference>
<name>A0A9N9WH18_9NEOP</name>
<organism evidence="1 2">
    <name type="scientific">Diatraea saccharalis</name>
    <name type="common">sugarcane borer</name>
    <dbReference type="NCBI Taxonomy" id="40085"/>
    <lineage>
        <taxon>Eukaryota</taxon>
        <taxon>Metazoa</taxon>
        <taxon>Ecdysozoa</taxon>
        <taxon>Arthropoda</taxon>
        <taxon>Hexapoda</taxon>
        <taxon>Insecta</taxon>
        <taxon>Pterygota</taxon>
        <taxon>Neoptera</taxon>
        <taxon>Endopterygota</taxon>
        <taxon>Lepidoptera</taxon>
        <taxon>Glossata</taxon>
        <taxon>Ditrysia</taxon>
        <taxon>Pyraloidea</taxon>
        <taxon>Crambidae</taxon>
        <taxon>Crambinae</taxon>
        <taxon>Diatraea</taxon>
    </lineage>
</organism>
<accession>A0A9N9WH18</accession>
<dbReference type="EMBL" id="OU893336">
    <property type="protein sequence ID" value="CAG9792697.1"/>
    <property type="molecule type" value="Genomic_DNA"/>
</dbReference>
<dbReference type="OrthoDB" id="6509413at2759"/>
<protein>
    <submittedName>
        <fullName evidence="1">Uncharacterized protein</fullName>
    </submittedName>
</protein>
<evidence type="ECO:0000313" key="2">
    <source>
        <dbReference type="Proteomes" id="UP001153714"/>
    </source>
</evidence>
<gene>
    <name evidence="1" type="ORF">DIATSA_LOCUS10207</name>
</gene>
<keyword evidence="2" id="KW-1185">Reference proteome</keyword>
<reference evidence="1" key="2">
    <citation type="submission" date="2022-10" db="EMBL/GenBank/DDBJ databases">
        <authorList>
            <consortium name="ENA_rothamsted_submissions"/>
            <consortium name="culmorum"/>
            <person name="King R."/>
        </authorList>
    </citation>
    <scope>NUCLEOTIDE SEQUENCE</scope>
</reference>
<reference evidence="1" key="1">
    <citation type="submission" date="2021-12" db="EMBL/GenBank/DDBJ databases">
        <authorList>
            <person name="King R."/>
        </authorList>
    </citation>
    <scope>NUCLEOTIDE SEQUENCE</scope>
</reference>
<evidence type="ECO:0000313" key="1">
    <source>
        <dbReference type="EMBL" id="CAG9792697.1"/>
    </source>
</evidence>
<dbReference type="AlphaFoldDB" id="A0A9N9WH18"/>